<evidence type="ECO:0000313" key="3">
    <source>
        <dbReference type="Proteomes" id="UP000775872"/>
    </source>
</evidence>
<dbReference type="OrthoDB" id="3477286at2759"/>
<protein>
    <recommendedName>
        <fullName evidence="1">Heterokaryon incompatibility domain-containing protein</fullName>
    </recommendedName>
</protein>
<reference evidence="2" key="1">
    <citation type="submission" date="2021-10" db="EMBL/GenBank/DDBJ databases">
        <authorList>
            <person name="Piombo E."/>
        </authorList>
    </citation>
    <scope>NUCLEOTIDE SEQUENCE</scope>
</reference>
<name>A0A9N9YZ27_9HYPO</name>
<evidence type="ECO:0000259" key="1">
    <source>
        <dbReference type="Pfam" id="PF06985"/>
    </source>
</evidence>
<dbReference type="InterPro" id="IPR052895">
    <property type="entry name" value="HetReg/Transcr_Mod"/>
</dbReference>
<dbReference type="AlphaFoldDB" id="A0A9N9YZ27"/>
<feature type="domain" description="Heterokaryon incompatibility" evidence="1">
    <location>
        <begin position="65"/>
        <end position="265"/>
    </location>
</feature>
<gene>
    <name evidence="2" type="ORF">CSOL1703_00010769</name>
</gene>
<dbReference type="EMBL" id="CABFOC020000007">
    <property type="protein sequence ID" value="CAH0045027.1"/>
    <property type="molecule type" value="Genomic_DNA"/>
</dbReference>
<dbReference type="Pfam" id="PF26639">
    <property type="entry name" value="Het-6_barrel"/>
    <property type="match status" value="1"/>
</dbReference>
<keyword evidence="3" id="KW-1185">Reference proteome</keyword>
<evidence type="ECO:0000313" key="2">
    <source>
        <dbReference type="EMBL" id="CAH0045027.1"/>
    </source>
</evidence>
<dbReference type="Proteomes" id="UP000775872">
    <property type="component" value="Unassembled WGS sequence"/>
</dbReference>
<comment type="caution">
    <text evidence="2">The sequence shown here is derived from an EMBL/GenBank/DDBJ whole genome shotgun (WGS) entry which is preliminary data.</text>
</comment>
<organism evidence="2 3">
    <name type="scientific">Clonostachys solani</name>
    <dbReference type="NCBI Taxonomy" id="160281"/>
    <lineage>
        <taxon>Eukaryota</taxon>
        <taxon>Fungi</taxon>
        <taxon>Dikarya</taxon>
        <taxon>Ascomycota</taxon>
        <taxon>Pezizomycotina</taxon>
        <taxon>Sordariomycetes</taxon>
        <taxon>Hypocreomycetidae</taxon>
        <taxon>Hypocreales</taxon>
        <taxon>Bionectriaceae</taxon>
        <taxon>Clonostachys</taxon>
    </lineage>
</organism>
<proteinExistence type="predicted"/>
<accession>A0A9N9YZ27</accession>
<dbReference type="PANTHER" id="PTHR24148:SF77">
    <property type="entry name" value="HETEROKARYON INCOMPATIBILITY DOMAIN-CONTAINING PROTEIN"/>
    <property type="match status" value="1"/>
</dbReference>
<dbReference type="Pfam" id="PF06985">
    <property type="entry name" value="HET"/>
    <property type="match status" value="1"/>
</dbReference>
<dbReference type="PANTHER" id="PTHR24148">
    <property type="entry name" value="ANKYRIN REPEAT DOMAIN-CONTAINING PROTEIN 39 HOMOLOG-RELATED"/>
    <property type="match status" value="1"/>
</dbReference>
<sequence>MAARPVHQFLRHHLRVQDAPVIYSELNSSAGEVRVLKLSPADNFGAPINCNLVHIQLQSDPIEEYEALSYVWDEPLFIHSITLNGTPHRITKNLELALRYLRSARKERTLWVDALCINQRDLSERSKQAHLIKKIYSRSKVVLAWLPTLDSVATNDDLAWSSGNHLIVKESKSDVRIMGEAMELTRRICLHDYGTLVGMHATFLRASEEFDAHASRRAREPEPAHAESRYLPIGAPFLLNREQSELMRRLFIKPSFWRRLWIMQEMVVGHRLVLVAGYHELSWRFINLFLKDVYYSNAFYASPDDGYLTKLLNYVFATPLKIEHYRQIQERLPRRKGKQPTLLDVLTRFAESKASDPRDYVHGVLGLVNDKLRIHANYYDSAASLFTETALAIINSTNTLDLICQTAWRSRHDPDGALFGPVASHRTGGLPNWVPDFANSLGYENHEALLFGRNDIFAASEPSEHPFQIFHLKYLGVMATIIGTISRDVLKDKNDIMGKGLCSQETYPRDAAMKSWNAELRQWLTIAGLDLAKLERRELYVPTGETLVRALWRTLMTDCVAYPIRRTGKDKRPTMDRIFNGILSGNDSVNPEMGFWSEIEPPNHEMIRRNSRHWTFDVTKNGLFTMMQHAQPGDVIACVRGARVPLILRPRGKLDKRDVYTYVGTAYVHGFMDGEAQKRVEARRLKEKGVLLN</sequence>
<dbReference type="InterPro" id="IPR010730">
    <property type="entry name" value="HET"/>
</dbReference>